<evidence type="ECO:0000313" key="1">
    <source>
        <dbReference type="EMBL" id="GGF08878.1"/>
    </source>
</evidence>
<gene>
    <name evidence="1" type="ORF">GCM10011383_20060</name>
</gene>
<dbReference type="Proteomes" id="UP000632273">
    <property type="component" value="Unassembled WGS sequence"/>
</dbReference>
<accession>A0ABQ1U2U2</accession>
<name>A0ABQ1U2U2_9BACT</name>
<proteinExistence type="predicted"/>
<keyword evidence="2" id="KW-1185">Reference proteome</keyword>
<protein>
    <submittedName>
        <fullName evidence="1">Uncharacterized protein</fullName>
    </submittedName>
</protein>
<sequence length="101" mass="11388">MTLGRAAQTSALCAAYSTLSKKNYKSLAKANRSFVEGRLPSIAIDRDFLSEDKGVITSKTSTEHTETHVFETKRSQTFSETFVIGKYRNNFSKNIQKIIFE</sequence>
<comment type="caution">
    <text evidence="1">The sequence shown here is derived from an EMBL/GenBank/DDBJ whole genome shotgun (WGS) entry which is preliminary data.</text>
</comment>
<dbReference type="EMBL" id="BMHT01000003">
    <property type="protein sequence ID" value="GGF08878.1"/>
    <property type="molecule type" value="Genomic_DNA"/>
</dbReference>
<reference evidence="2" key="1">
    <citation type="journal article" date="2019" name="Int. J. Syst. Evol. Microbiol.">
        <title>The Global Catalogue of Microorganisms (GCM) 10K type strain sequencing project: providing services to taxonomists for standard genome sequencing and annotation.</title>
        <authorList>
            <consortium name="The Broad Institute Genomics Platform"/>
            <consortium name="The Broad Institute Genome Sequencing Center for Infectious Disease"/>
            <person name="Wu L."/>
            <person name="Ma J."/>
        </authorList>
    </citation>
    <scope>NUCLEOTIDE SEQUENCE [LARGE SCALE GENOMIC DNA]</scope>
    <source>
        <strain evidence="2">CGMCC 1.15197</strain>
    </source>
</reference>
<organism evidence="1 2">
    <name type="scientific">Hymenobacter cavernae</name>
    <dbReference type="NCBI Taxonomy" id="2044852"/>
    <lineage>
        <taxon>Bacteria</taxon>
        <taxon>Pseudomonadati</taxon>
        <taxon>Bacteroidota</taxon>
        <taxon>Cytophagia</taxon>
        <taxon>Cytophagales</taxon>
        <taxon>Hymenobacteraceae</taxon>
        <taxon>Hymenobacter</taxon>
    </lineage>
</organism>
<evidence type="ECO:0000313" key="2">
    <source>
        <dbReference type="Proteomes" id="UP000632273"/>
    </source>
</evidence>